<dbReference type="AlphaFoldDB" id="A0A1I3IJS4"/>
<accession>A0A1I3IJS4</accession>
<organism evidence="2 3">
    <name type="scientific">Streptosporangium canum</name>
    <dbReference type="NCBI Taxonomy" id="324952"/>
    <lineage>
        <taxon>Bacteria</taxon>
        <taxon>Bacillati</taxon>
        <taxon>Actinomycetota</taxon>
        <taxon>Actinomycetes</taxon>
        <taxon>Streptosporangiales</taxon>
        <taxon>Streptosporangiaceae</taxon>
        <taxon>Streptosporangium</taxon>
    </lineage>
</organism>
<dbReference type="InterPro" id="IPR007278">
    <property type="entry name" value="DUF397"/>
</dbReference>
<evidence type="ECO:0000259" key="1">
    <source>
        <dbReference type="Pfam" id="PF04149"/>
    </source>
</evidence>
<evidence type="ECO:0000313" key="2">
    <source>
        <dbReference type="EMBL" id="SFI48238.1"/>
    </source>
</evidence>
<gene>
    <name evidence="2" type="ORF">SAMN05216275_103324</name>
</gene>
<dbReference type="RefSeq" id="WP_093886040.1">
    <property type="nucleotide sequence ID" value="NZ_FOQY01000003.1"/>
</dbReference>
<sequence>MTSSKPAELPSLEWQVSSRCNNGSCVEITRLPNGDVGMRDSKDQSGPILEFTVAEFQSFIHSVKDGRFDL</sequence>
<reference evidence="3" key="1">
    <citation type="submission" date="2016-10" db="EMBL/GenBank/DDBJ databases">
        <authorList>
            <person name="Varghese N."/>
            <person name="Submissions S."/>
        </authorList>
    </citation>
    <scope>NUCLEOTIDE SEQUENCE [LARGE SCALE GENOMIC DNA]</scope>
    <source>
        <strain evidence="3">CGMCC 4.2126</strain>
    </source>
</reference>
<feature type="domain" description="DUF397" evidence="1">
    <location>
        <begin position="12"/>
        <end position="64"/>
    </location>
</feature>
<dbReference type="Proteomes" id="UP000199111">
    <property type="component" value="Unassembled WGS sequence"/>
</dbReference>
<dbReference type="EMBL" id="FOQY01000003">
    <property type="protein sequence ID" value="SFI48238.1"/>
    <property type="molecule type" value="Genomic_DNA"/>
</dbReference>
<name>A0A1I3IJS4_9ACTN</name>
<proteinExistence type="predicted"/>
<keyword evidence="3" id="KW-1185">Reference proteome</keyword>
<protein>
    <recommendedName>
        <fullName evidence="1">DUF397 domain-containing protein</fullName>
    </recommendedName>
</protein>
<dbReference type="Pfam" id="PF04149">
    <property type="entry name" value="DUF397"/>
    <property type="match status" value="1"/>
</dbReference>
<dbReference type="GeneID" id="96297081"/>
<evidence type="ECO:0000313" key="3">
    <source>
        <dbReference type="Proteomes" id="UP000199111"/>
    </source>
</evidence>